<evidence type="ECO:0000313" key="6">
    <source>
        <dbReference type="Proteomes" id="UP000236370"/>
    </source>
</evidence>
<evidence type="ECO:0000256" key="2">
    <source>
        <dbReference type="SAM" id="Phobius"/>
    </source>
</evidence>
<dbReference type="GO" id="GO:0044389">
    <property type="term" value="F:ubiquitin-like protein ligase binding"/>
    <property type="evidence" value="ECO:0007669"/>
    <property type="project" value="Ensembl"/>
</dbReference>
<dbReference type="Proteomes" id="UP000236370">
    <property type="component" value="Unassembled WGS sequence"/>
</dbReference>
<keyword evidence="2" id="KW-0812">Transmembrane</keyword>
<dbReference type="GO" id="GO:0005886">
    <property type="term" value="C:plasma membrane"/>
    <property type="evidence" value="ECO:0007669"/>
    <property type="project" value="Ensembl"/>
</dbReference>
<protein>
    <submittedName>
        <fullName evidence="3">PRR7 isoform 1</fullName>
    </submittedName>
    <submittedName>
        <fullName evidence="4">PRR7 isoform 2</fullName>
    </submittedName>
    <submittedName>
        <fullName evidence="5">PRR7 isoform 3</fullName>
    </submittedName>
</protein>
<keyword evidence="2" id="KW-0472">Membrane</keyword>
<dbReference type="GO" id="GO:0033077">
    <property type="term" value="P:T cell differentiation in thymus"/>
    <property type="evidence" value="ECO:0007669"/>
    <property type="project" value="Ensembl"/>
</dbReference>
<dbReference type="GO" id="GO:0036041">
    <property type="term" value="F:long-chain fatty acid binding"/>
    <property type="evidence" value="ECO:0007669"/>
    <property type="project" value="Ensembl"/>
</dbReference>
<evidence type="ECO:0000256" key="1">
    <source>
        <dbReference type="SAM" id="MobiDB-lite"/>
    </source>
</evidence>
<feature type="transmembrane region" description="Helical" evidence="2">
    <location>
        <begin position="6"/>
        <end position="34"/>
    </location>
</feature>
<dbReference type="InterPro" id="IPR051994">
    <property type="entry name" value="WW_domain-binding"/>
</dbReference>
<name>A0A6D2XW64_PANTR</name>
<dbReference type="GO" id="GO:0046632">
    <property type="term" value="P:alpha-beta T cell differentiation"/>
    <property type="evidence" value="ECO:0007669"/>
    <property type="project" value="Ensembl"/>
</dbReference>
<dbReference type="PANTHER" id="PTHR16209">
    <property type="entry name" value="VESICULAR, OVEREXPRESSED IN CANCER, PROSURVIVAL PROTEIN 1"/>
    <property type="match status" value="1"/>
</dbReference>
<dbReference type="PANTHER" id="PTHR16209:SF3">
    <property type="entry name" value="PROLINE-RICH PROTEIN 7"/>
    <property type="match status" value="1"/>
</dbReference>
<dbReference type="EMBL" id="NBAG03000516">
    <property type="protein sequence ID" value="PNI18056.1"/>
    <property type="molecule type" value="Genomic_DNA"/>
</dbReference>
<dbReference type="GO" id="GO:0005829">
    <property type="term" value="C:cytosol"/>
    <property type="evidence" value="ECO:0007669"/>
    <property type="project" value="Ensembl"/>
</dbReference>
<evidence type="ECO:0000313" key="3">
    <source>
        <dbReference type="EMBL" id="PNI18054.1"/>
    </source>
</evidence>
<gene>
    <name evidence="7" type="primary">PRR7</name>
    <name evidence="3" type="ORF">CK820_G0050462</name>
</gene>
<proteinExistence type="predicted"/>
<evidence type="ECO:0000313" key="4">
    <source>
        <dbReference type="EMBL" id="PNI18055.1"/>
    </source>
</evidence>
<dbReference type="EMBL" id="NBAG03000516">
    <property type="protein sequence ID" value="PNI18055.1"/>
    <property type="molecule type" value="Genomic_DNA"/>
</dbReference>
<dbReference type="AlphaFoldDB" id="A0A6D2XW64"/>
<sequence length="274" mass="30930">MVMSQGTYTFLTCFAGFWLIWGLIVLLCCFCSFLRRRLKRRQEERLREQNLRALELEPLELEGSLAGSPPGLAPPQPPPHRSRLEAPAHAHSHPHVHVHPLLHHGPAQPHAHAHPHPHHHALPHPPPTHLSVPPRPWSYPRQAESDMSKPPCYEEAVLMAEPPPPYSEVLTDTRGLYRKIVTPFLSRRDSAEKQEQPPPSYKPLFLDRGYTSALHLPSAPRPAPPCPALCLQADRGRRVFPSWTDSELSSREPLEHGAWRLPVSIPLFGRTTAV</sequence>
<dbReference type="EMBL" id="NBAG03000516">
    <property type="protein sequence ID" value="PNI18054.1"/>
    <property type="molecule type" value="Genomic_DNA"/>
</dbReference>
<dbReference type="KEGG" id="ptr:462306"/>
<dbReference type="OrthoDB" id="8897120at2759"/>
<feature type="compositionally biased region" description="Pro residues" evidence="1">
    <location>
        <begin position="123"/>
        <end position="137"/>
    </location>
</feature>
<feature type="compositionally biased region" description="Basic residues" evidence="1">
    <location>
        <begin position="111"/>
        <end position="122"/>
    </location>
</feature>
<keyword evidence="2" id="KW-1133">Transmembrane helix</keyword>
<reference evidence="3 6" key="1">
    <citation type="submission" date="2017-12" db="EMBL/GenBank/DDBJ databases">
        <title>High-resolution comparative analysis of great ape genomes.</title>
        <authorList>
            <person name="Pollen A."/>
            <person name="Hastie A."/>
            <person name="Hormozdiari F."/>
            <person name="Dougherty M."/>
            <person name="Liu R."/>
            <person name="Chaisson M."/>
            <person name="Hoppe E."/>
            <person name="Hill C."/>
            <person name="Pang A."/>
            <person name="Hillier L."/>
            <person name="Baker C."/>
            <person name="Armstrong J."/>
            <person name="Shendure J."/>
            <person name="Paten B."/>
            <person name="Wilson R."/>
            <person name="Chao H."/>
            <person name="Schneider V."/>
            <person name="Ventura M."/>
            <person name="Kronenberg Z."/>
            <person name="Murali S."/>
            <person name="Gordon D."/>
            <person name="Cantsilieris S."/>
            <person name="Munson K."/>
            <person name="Nelson B."/>
            <person name="Raja A."/>
            <person name="Underwood J."/>
            <person name="Diekhans M."/>
            <person name="Fiddes I."/>
            <person name="Haussler D."/>
            <person name="Eichler E."/>
        </authorList>
    </citation>
    <scope>NUCLEOTIDE SEQUENCE [LARGE SCALE GENOMIC DNA]</scope>
    <source>
        <strain evidence="3">Yerkes chimp pedigree #C0471</strain>
        <tissue evidence="3">Blood</tissue>
    </source>
</reference>
<accession>A0A6D2XW64</accession>
<dbReference type="GO" id="GO:0043065">
    <property type="term" value="P:positive regulation of apoptotic process"/>
    <property type="evidence" value="ECO:0007669"/>
    <property type="project" value="Ensembl"/>
</dbReference>
<dbReference type="GO" id="GO:0006356">
    <property type="term" value="P:regulation of transcription by RNA polymerase I"/>
    <property type="evidence" value="ECO:0007669"/>
    <property type="project" value="Ensembl"/>
</dbReference>
<feature type="compositionally biased region" description="Basic residues" evidence="1">
    <location>
        <begin position="90"/>
        <end position="102"/>
    </location>
</feature>
<evidence type="ECO:0000313" key="7">
    <source>
        <dbReference type="VGNC" id="VGNC:14456"/>
    </source>
</evidence>
<dbReference type="GO" id="GO:0005654">
    <property type="term" value="C:nucleoplasm"/>
    <property type="evidence" value="ECO:0007669"/>
    <property type="project" value="Ensembl"/>
</dbReference>
<dbReference type="GO" id="GO:1990782">
    <property type="term" value="F:protein tyrosine kinase binding"/>
    <property type="evidence" value="ECO:0007669"/>
    <property type="project" value="Ensembl"/>
</dbReference>
<evidence type="ECO:0000313" key="5">
    <source>
        <dbReference type="EMBL" id="PNI18056.1"/>
    </source>
</evidence>
<dbReference type="SMR" id="A0A6D2XW64"/>
<dbReference type="GO" id="GO:0048471">
    <property type="term" value="C:perinuclear region of cytoplasm"/>
    <property type="evidence" value="ECO:0007669"/>
    <property type="project" value="Ensembl"/>
</dbReference>
<organism evidence="3 6">
    <name type="scientific">Pan troglodytes</name>
    <name type="common">Chimpanzee</name>
    <dbReference type="NCBI Taxonomy" id="9598"/>
    <lineage>
        <taxon>Eukaryota</taxon>
        <taxon>Metazoa</taxon>
        <taxon>Chordata</taxon>
        <taxon>Craniata</taxon>
        <taxon>Vertebrata</taxon>
        <taxon>Euteleostomi</taxon>
        <taxon>Mammalia</taxon>
        <taxon>Eutheria</taxon>
        <taxon>Euarchontoglires</taxon>
        <taxon>Primates</taxon>
        <taxon>Haplorrhini</taxon>
        <taxon>Catarrhini</taxon>
        <taxon>Hominidae</taxon>
        <taxon>Pan</taxon>
    </lineage>
</organism>
<dbReference type="VGNC" id="VGNC:14456">
    <property type="gene designation" value="PRR7"/>
</dbReference>
<feature type="region of interest" description="Disordered" evidence="1">
    <location>
        <begin position="63"/>
        <end position="148"/>
    </location>
</feature>
<dbReference type="OMA" id="IVMVCCF"/>
<comment type="caution">
    <text evidence="3">The sequence shown here is derived from an EMBL/GenBank/DDBJ whole genome shotgun (WGS) entry which is preliminary data.</text>
</comment>